<evidence type="ECO:0000256" key="8">
    <source>
        <dbReference type="SAM" id="SignalP"/>
    </source>
</evidence>
<dbReference type="Pfam" id="PF01471">
    <property type="entry name" value="PG_binding_1"/>
    <property type="match status" value="1"/>
</dbReference>
<dbReference type="Gene3D" id="2.40.440.10">
    <property type="entry name" value="L,D-transpeptidase catalytic domain-like"/>
    <property type="match status" value="1"/>
</dbReference>
<dbReference type="GO" id="GO:0008360">
    <property type="term" value="P:regulation of cell shape"/>
    <property type="evidence" value="ECO:0007669"/>
    <property type="project" value="UniProtKB-UniRule"/>
</dbReference>
<dbReference type="Pfam" id="PF20142">
    <property type="entry name" value="Scaffold"/>
    <property type="match status" value="1"/>
</dbReference>
<dbReference type="SUPFAM" id="SSF47090">
    <property type="entry name" value="PGBD-like"/>
    <property type="match status" value="1"/>
</dbReference>
<evidence type="ECO:0000256" key="3">
    <source>
        <dbReference type="ARBA" id="ARBA00022679"/>
    </source>
</evidence>
<evidence type="ECO:0000256" key="5">
    <source>
        <dbReference type="ARBA" id="ARBA00022984"/>
    </source>
</evidence>
<feature type="active site" description="Proton donor/acceptor" evidence="7">
    <location>
        <position position="451"/>
    </location>
</feature>
<dbReference type="PANTHER" id="PTHR41533">
    <property type="entry name" value="L,D-TRANSPEPTIDASE HI_1667-RELATED"/>
    <property type="match status" value="1"/>
</dbReference>
<evidence type="ECO:0000256" key="6">
    <source>
        <dbReference type="ARBA" id="ARBA00023316"/>
    </source>
</evidence>
<dbReference type="GO" id="GO:0016740">
    <property type="term" value="F:transferase activity"/>
    <property type="evidence" value="ECO:0007669"/>
    <property type="project" value="UniProtKB-KW"/>
</dbReference>
<dbReference type="AlphaFoldDB" id="A0A177MY65"/>
<evidence type="ECO:0000256" key="4">
    <source>
        <dbReference type="ARBA" id="ARBA00022960"/>
    </source>
</evidence>
<feature type="domain" description="L,D-TPase catalytic" evidence="9">
    <location>
        <begin position="318"/>
        <end position="491"/>
    </location>
</feature>
<evidence type="ECO:0000313" key="11">
    <source>
        <dbReference type="Proteomes" id="UP000078476"/>
    </source>
</evidence>
<dbReference type="InterPro" id="IPR002477">
    <property type="entry name" value="Peptidoglycan-bd-like"/>
</dbReference>
<feature type="active site" description="Nucleophile" evidence="7">
    <location>
        <position position="470"/>
    </location>
</feature>
<dbReference type="InterPro" id="IPR036365">
    <property type="entry name" value="PGBD-like_sf"/>
</dbReference>
<name>A0A177MY65_9GAMM</name>
<dbReference type="GO" id="GO:0009252">
    <property type="term" value="P:peptidoglycan biosynthetic process"/>
    <property type="evidence" value="ECO:0007669"/>
    <property type="project" value="UniProtKB-UniPathway"/>
</dbReference>
<protein>
    <recommendedName>
        <fullName evidence="9">L,D-TPase catalytic domain-containing protein</fullName>
    </recommendedName>
</protein>
<reference evidence="10 11" key="1">
    <citation type="submission" date="2016-03" db="EMBL/GenBank/DDBJ databases">
        <authorList>
            <person name="Ploux O."/>
        </authorList>
    </citation>
    <scope>NUCLEOTIDE SEQUENCE [LARGE SCALE GENOMIC DNA]</scope>
    <source>
        <strain evidence="10 11">R-45370</strain>
    </source>
</reference>
<dbReference type="InterPro" id="IPR036366">
    <property type="entry name" value="PGBDSf"/>
</dbReference>
<dbReference type="SUPFAM" id="SSF141523">
    <property type="entry name" value="L,D-transpeptidase catalytic domain-like"/>
    <property type="match status" value="1"/>
</dbReference>
<dbReference type="PROSITE" id="PS52029">
    <property type="entry name" value="LD_TPASE"/>
    <property type="match status" value="1"/>
</dbReference>
<evidence type="ECO:0000256" key="2">
    <source>
        <dbReference type="ARBA" id="ARBA00005992"/>
    </source>
</evidence>
<evidence type="ECO:0000259" key="9">
    <source>
        <dbReference type="PROSITE" id="PS52029"/>
    </source>
</evidence>
<comment type="caution">
    <text evidence="10">The sequence shown here is derived from an EMBL/GenBank/DDBJ whole genome shotgun (WGS) entry which is preliminary data.</text>
</comment>
<accession>A0A177MY65</accession>
<dbReference type="InterPro" id="IPR052905">
    <property type="entry name" value="LD-transpeptidase_YkuD-like"/>
</dbReference>
<evidence type="ECO:0000256" key="1">
    <source>
        <dbReference type="ARBA" id="ARBA00004752"/>
    </source>
</evidence>
<keyword evidence="8" id="KW-0732">Signal</keyword>
<proteinExistence type="inferred from homology"/>
<feature type="chain" id="PRO_5008068549" description="L,D-TPase catalytic domain-containing protein" evidence="8">
    <location>
        <begin position="25"/>
        <end position="569"/>
    </location>
</feature>
<comment type="similarity">
    <text evidence="2">Belongs to the YkuD family.</text>
</comment>
<comment type="pathway">
    <text evidence="1 7">Cell wall biogenesis; peptidoglycan biosynthesis.</text>
</comment>
<sequence>MAFNTGKLLPVILVLFSPSQPTSADEVQPNNTPAAAISTLIAEKQNSLLIKPDFSKQADQLLSLYQLANNQFLWLGDSQSQTNIDAALAILTNAGADGLDPRDYDADVLKQTFELATAIPPSAINELAKFDTALSIALLRFVNDLHHGRVNPQQLNYPSPFGSKQFIEAAHLIKQAIDQHSVAQLPEAAQPKYKQYQQLKQILADYRKAPADGNFEPLIFEKALRPGEHHPQLDELRQRLITLNAMTPETADLQPEKFYSKKLQAGVKEFQRQNNLQADGIIGKETAAKLNQSLEQKILQIELAMERLRWLPDDITGPVIIVNIPAFQLRAFNSVNEADILSMKVIVGKAEKNQTPVLLEDMKYLEFMPYWNIPSSIMKKEILPKMYNNLGYLQSQDIELVQLYSKQDSGWYSVFDDIKHGRVRARQRPGKKNPLGKVKFIFPNKEDVYLHDTSSPSLFNRNQRDLSHGCVRVAEAEKLAEFVLGNQPETNWDLAAIQQAMSGSKTRRVSLSNPIPVLFFYTTTFVDQDNQIHFYRDIYNQDEVLEKALGRMPFPDNSSLVTAKTTTSG</sequence>
<dbReference type="OrthoDB" id="9778545at2"/>
<dbReference type="InterPro" id="IPR005490">
    <property type="entry name" value="LD_TPept_cat_dom"/>
</dbReference>
<keyword evidence="6 7" id="KW-0961">Cell wall biogenesis/degradation</keyword>
<keyword evidence="4 7" id="KW-0133">Cell shape</keyword>
<dbReference type="InterPro" id="IPR038063">
    <property type="entry name" value="Transpep_catalytic_dom"/>
</dbReference>
<dbReference type="Pfam" id="PF03734">
    <property type="entry name" value="YkuD"/>
    <property type="match status" value="1"/>
</dbReference>
<gene>
    <name evidence="10" type="ORF">A1359_17125</name>
</gene>
<keyword evidence="5 7" id="KW-0573">Peptidoglycan synthesis</keyword>
<dbReference type="PANTHER" id="PTHR41533:SF2">
    <property type="entry name" value="BLR7131 PROTEIN"/>
    <property type="match status" value="1"/>
</dbReference>
<organism evidence="10 11">
    <name type="scientific">Methylomonas lenta</name>
    <dbReference type="NCBI Taxonomy" id="980561"/>
    <lineage>
        <taxon>Bacteria</taxon>
        <taxon>Pseudomonadati</taxon>
        <taxon>Pseudomonadota</taxon>
        <taxon>Gammaproteobacteria</taxon>
        <taxon>Methylococcales</taxon>
        <taxon>Methylococcaceae</taxon>
        <taxon>Methylomonas</taxon>
    </lineage>
</organism>
<dbReference type="CDD" id="cd16913">
    <property type="entry name" value="YkuD_like"/>
    <property type="match status" value="1"/>
</dbReference>
<keyword evidence="3" id="KW-0808">Transferase</keyword>
<evidence type="ECO:0000256" key="7">
    <source>
        <dbReference type="PROSITE-ProRule" id="PRU01373"/>
    </source>
</evidence>
<dbReference type="EMBL" id="LUUI01000157">
    <property type="protein sequence ID" value="OAI10233.1"/>
    <property type="molecule type" value="Genomic_DNA"/>
</dbReference>
<dbReference type="Gene3D" id="1.10.101.10">
    <property type="entry name" value="PGBD-like superfamily/PGBD"/>
    <property type="match status" value="1"/>
</dbReference>
<dbReference type="GO" id="GO:0004180">
    <property type="term" value="F:carboxypeptidase activity"/>
    <property type="evidence" value="ECO:0007669"/>
    <property type="project" value="UniProtKB-ARBA"/>
</dbReference>
<keyword evidence="11" id="KW-1185">Reference proteome</keyword>
<dbReference type="STRING" id="980561.A1359_17125"/>
<dbReference type="GO" id="GO:0071555">
    <property type="term" value="P:cell wall organization"/>
    <property type="evidence" value="ECO:0007669"/>
    <property type="project" value="UniProtKB-UniRule"/>
</dbReference>
<evidence type="ECO:0000313" key="10">
    <source>
        <dbReference type="EMBL" id="OAI10233.1"/>
    </source>
</evidence>
<dbReference type="UniPathway" id="UPA00219"/>
<dbReference type="InterPro" id="IPR045380">
    <property type="entry name" value="LD_TPept_scaffold_dom"/>
</dbReference>
<dbReference type="Proteomes" id="UP000078476">
    <property type="component" value="Unassembled WGS sequence"/>
</dbReference>
<feature type="signal peptide" evidence="8">
    <location>
        <begin position="1"/>
        <end position="24"/>
    </location>
</feature>